<reference evidence="1 2" key="1">
    <citation type="journal article" date="2021" name="Plant Biotechnol. J.">
        <title>Multi-omics assisted identification of the key and species-specific regulatory components of drought-tolerant mechanisms in Gossypium stocksii.</title>
        <authorList>
            <person name="Yu D."/>
            <person name="Ke L."/>
            <person name="Zhang D."/>
            <person name="Wu Y."/>
            <person name="Sun Y."/>
            <person name="Mei J."/>
            <person name="Sun J."/>
            <person name="Sun Y."/>
        </authorList>
    </citation>
    <scope>NUCLEOTIDE SEQUENCE [LARGE SCALE GENOMIC DNA]</scope>
    <source>
        <strain evidence="2">cv. E1</strain>
        <tissue evidence="1">Leaf</tissue>
    </source>
</reference>
<accession>A0A9D3UFD9</accession>
<dbReference type="Proteomes" id="UP000828251">
    <property type="component" value="Unassembled WGS sequence"/>
</dbReference>
<sequence>MSSSSPSAEEALPMSTYIFWSTDVLTFFTPCRRQYQPRWPVRYRHMHHHNDDTAIDTYAAVYASVDVRDNADGPEIWGTLLLHADNDTNTDRIIVLSEWFIDANISHNNEGYTMEA</sequence>
<dbReference type="EMBL" id="JAIQCV010000012">
    <property type="protein sequence ID" value="KAH1039570.1"/>
    <property type="molecule type" value="Genomic_DNA"/>
</dbReference>
<protein>
    <submittedName>
        <fullName evidence="1">Uncharacterized protein</fullName>
    </submittedName>
</protein>
<gene>
    <name evidence="1" type="ORF">J1N35_041313</name>
</gene>
<dbReference type="AlphaFoldDB" id="A0A9D3UFD9"/>
<evidence type="ECO:0000313" key="1">
    <source>
        <dbReference type="EMBL" id="KAH1039570.1"/>
    </source>
</evidence>
<comment type="caution">
    <text evidence="1">The sequence shown here is derived from an EMBL/GenBank/DDBJ whole genome shotgun (WGS) entry which is preliminary data.</text>
</comment>
<organism evidence="1 2">
    <name type="scientific">Gossypium stocksii</name>
    <dbReference type="NCBI Taxonomy" id="47602"/>
    <lineage>
        <taxon>Eukaryota</taxon>
        <taxon>Viridiplantae</taxon>
        <taxon>Streptophyta</taxon>
        <taxon>Embryophyta</taxon>
        <taxon>Tracheophyta</taxon>
        <taxon>Spermatophyta</taxon>
        <taxon>Magnoliopsida</taxon>
        <taxon>eudicotyledons</taxon>
        <taxon>Gunneridae</taxon>
        <taxon>Pentapetalae</taxon>
        <taxon>rosids</taxon>
        <taxon>malvids</taxon>
        <taxon>Malvales</taxon>
        <taxon>Malvaceae</taxon>
        <taxon>Malvoideae</taxon>
        <taxon>Gossypium</taxon>
    </lineage>
</organism>
<evidence type="ECO:0000313" key="2">
    <source>
        <dbReference type="Proteomes" id="UP000828251"/>
    </source>
</evidence>
<keyword evidence="2" id="KW-1185">Reference proteome</keyword>
<proteinExistence type="predicted"/>
<name>A0A9D3UFD9_9ROSI</name>